<reference evidence="2 3" key="1">
    <citation type="submission" date="2015-10" db="EMBL/GenBank/DDBJ databases">
        <authorList>
            <person name="Gilbert D.G."/>
        </authorList>
    </citation>
    <scope>NUCLEOTIDE SEQUENCE [LARGE SCALE GENOMIC DNA]</scope>
    <source>
        <strain evidence="2">COMA1</strain>
    </source>
</reference>
<feature type="transmembrane region" description="Helical" evidence="1">
    <location>
        <begin position="227"/>
        <end position="247"/>
    </location>
</feature>
<proteinExistence type="predicted"/>
<feature type="transmembrane region" description="Helical" evidence="1">
    <location>
        <begin position="319"/>
        <end position="337"/>
    </location>
</feature>
<feature type="transmembrane region" description="Helical" evidence="1">
    <location>
        <begin position="158"/>
        <end position="181"/>
    </location>
</feature>
<protein>
    <submittedName>
        <fullName evidence="2">Uncharacterized protein</fullName>
    </submittedName>
</protein>
<keyword evidence="3" id="KW-1185">Reference proteome</keyword>
<evidence type="ECO:0000256" key="1">
    <source>
        <dbReference type="SAM" id="Phobius"/>
    </source>
</evidence>
<dbReference type="OrthoDB" id="9553297at2"/>
<keyword evidence="1" id="KW-0812">Transmembrane</keyword>
<keyword evidence="1" id="KW-0472">Membrane</keyword>
<name>A0A0S4L8F0_9BACT</name>
<feature type="transmembrane region" description="Helical" evidence="1">
    <location>
        <begin position="366"/>
        <end position="384"/>
    </location>
</feature>
<feature type="transmembrane region" description="Helical" evidence="1">
    <location>
        <begin position="343"/>
        <end position="361"/>
    </location>
</feature>
<dbReference type="Proteomes" id="UP000199032">
    <property type="component" value="Unassembled WGS sequence"/>
</dbReference>
<dbReference type="RefSeq" id="WP_090744165.1">
    <property type="nucleotide sequence ID" value="NZ_CZQA01000001.1"/>
</dbReference>
<feature type="transmembrane region" description="Helical" evidence="1">
    <location>
        <begin position="118"/>
        <end position="137"/>
    </location>
</feature>
<feature type="transmembrane region" description="Helical" evidence="1">
    <location>
        <begin position="187"/>
        <end position="215"/>
    </location>
</feature>
<sequence>MRSRLPLILLWLLFAVWLLGSVAFVVDSAQRGIVPIDFLAYQRAAEAISKNQSPYATAGESREIFRSFHRLESELQAAQALGEGRDVLREFATRPQQPGPYVYPPTLALLINQFNLDGVAFTAVIMASVLGFVLIWFRATGAHPGWLLLVIGSRDLSATLLGGNVELLLLFTTLAAGRLLWDHRLIWATPFIAFIVLIKPFYALFFVAFLLLQAVQPRGTEQENPKALMVAAGILLLLLTAELYRWGPDLRAEALAFYLNAGDAMWTALPLAEQSPLSAWNRTPLQGLINLGMAATGAQVTALGLWVLFLGVSLWLARYATLNFPLAFGLAMTLLYWGRPAGYGFNYLELVVSIVVWPSLVRWQRLAVLVLMAGIMGSRWWALVETLRGENLSLLTMQTVAWPWETWLVLPFFWLLLLWAMMHSGGSVQGPAGSREAQMAFRASAVTQ</sequence>
<accession>A0A0S4L8F0</accession>
<gene>
    <name evidence="2" type="ORF">COMA1_10864</name>
</gene>
<dbReference type="AlphaFoldDB" id="A0A0S4L8F0"/>
<feature type="transmembrane region" description="Helical" evidence="1">
    <location>
        <begin position="288"/>
        <end position="312"/>
    </location>
</feature>
<keyword evidence="1" id="KW-1133">Transmembrane helix</keyword>
<organism evidence="2 3">
    <name type="scientific">Candidatus Nitrospira nitrosa</name>
    <dbReference type="NCBI Taxonomy" id="1742972"/>
    <lineage>
        <taxon>Bacteria</taxon>
        <taxon>Pseudomonadati</taxon>
        <taxon>Nitrospirota</taxon>
        <taxon>Nitrospiria</taxon>
        <taxon>Nitrospirales</taxon>
        <taxon>Nitrospiraceae</taxon>
        <taxon>Nitrospira</taxon>
    </lineage>
</organism>
<evidence type="ECO:0000313" key="2">
    <source>
        <dbReference type="EMBL" id="CUS32893.1"/>
    </source>
</evidence>
<feature type="transmembrane region" description="Helical" evidence="1">
    <location>
        <begin position="404"/>
        <end position="422"/>
    </location>
</feature>
<dbReference type="EMBL" id="CZQA01000001">
    <property type="protein sequence ID" value="CUS32893.1"/>
    <property type="molecule type" value="Genomic_DNA"/>
</dbReference>
<evidence type="ECO:0000313" key="3">
    <source>
        <dbReference type="Proteomes" id="UP000199032"/>
    </source>
</evidence>